<accession>A0A0F9FNW9</accession>
<reference evidence="1" key="1">
    <citation type="journal article" date="2015" name="Nature">
        <title>Complex archaea that bridge the gap between prokaryotes and eukaryotes.</title>
        <authorList>
            <person name="Spang A."/>
            <person name="Saw J.H."/>
            <person name="Jorgensen S.L."/>
            <person name="Zaremba-Niedzwiedzka K."/>
            <person name="Martijn J."/>
            <person name="Lind A.E."/>
            <person name="van Eijk R."/>
            <person name="Schleper C."/>
            <person name="Guy L."/>
            <person name="Ettema T.J."/>
        </authorList>
    </citation>
    <scope>NUCLEOTIDE SEQUENCE</scope>
</reference>
<dbReference type="AlphaFoldDB" id="A0A0F9FNW9"/>
<gene>
    <name evidence="1" type="ORF">LCGC14_2282640</name>
</gene>
<organism evidence="1">
    <name type="scientific">marine sediment metagenome</name>
    <dbReference type="NCBI Taxonomy" id="412755"/>
    <lineage>
        <taxon>unclassified sequences</taxon>
        <taxon>metagenomes</taxon>
        <taxon>ecological metagenomes</taxon>
    </lineage>
</organism>
<comment type="caution">
    <text evidence="1">The sequence shown here is derived from an EMBL/GenBank/DDBJ whole genome shotgun (WGS) entry which is preliminary data.</text>
</comment>
<sequence>MSELNVSNSGGADIRIGREDLQAKVADLEAEVARLQARVKNQEPWMSALGRMLVEYRIVRFPDDVLAWRDERDRYKALAQTAEQVVKILRGSLNLGVVQVPPPIQDADRLYALKDAIKAYDAILRGSKEGE</sequence>
<proteinExistence type="predicted"/>
<evidence type="ECO:0000313" key="1">
    <source>
        <dbReference type="EMBL" id="KKL52717.1"/>
    </source>
</evidence>
<protein>
    <submittedName>
        <fullName evidence="1">Uncharacterized protein</fullName>
    </submittedName>
</protein>
<dbReference type="EMBL" id="LAZR01031794">
    <property type="protein sequence ID" value="KKL52717.1"/>
    <property type="molecule type" value="Genomic_DNA"/>
</dbReference>
<name>A0A0F9FNW9_9ZZZZ</name>